<name>A0ABS9EIL6_9FLAO</name>
<dbReference type="RefSeq" id="WP_236133429.1">
    <property type="nucleotide sequence ID" value="NZ_JAKGTH010000007.1"/>
</dbReference>
<comment type="caution">
    <text evidence="1">The sequence shown here is derived from an EMBL/GenBank/DDBJ whole genome shotgun (WGS) entry which is preliminary data.</text>
</comment>
<keyword evidence="1" id="KW-0808">Transferase</keyword>
<dbReference type="Proteomes" id="UP001179363">
    <property type="component" value="Unassembled WGS sequence"/>
</dbReference>
<evidence type="ECO:0000313" key="2">
    <source>
        <dbReference type="Proteomes" id="UP001179363"/>
    </source>
</evidence>
<dbReference type="Gene3D" id="1.10.287.130">
    <property type="match status" value="1"/>
</dbReference>
<protein>
    <submittedName>
        <fullName evidence="1">Histidine kinase</fullName>
    </submittedName>
</protein>
<reference evidence="1" key="1">
    <citation type="submission" date="2022-01" db="EMBL/GenBank/DDBJ databases">
        <title>Gillisia lutea sp. nov., isolated from marine plastic residues from the Malvarosa beach (Valencia, Spain).</title>
        <authorList>
            <person name="Vidal-Verdu A."/>
            <person name="Molina-Menor E."/>
            <person name="Satari L."/>
            <person name="Pascual J."/>
            <person name="Pereto J."/>
            <person name="Porcar M."/>
        </authorList>
    </citation>
    <scope>NUCLEOTIDE SEQUENCE</scope>
    <source>
        <strain evidence="1">M10.2A</strain>
    </source>
</reference>
<dbReference type="SUPFAM" id="SSF47384">
    <property type="entry name" value="Homodimeric domain of signal transducing histidine kinase"/>
    <property type="match status" value="1"/>
</dbReference>
<gene>
    <name evidence="1" type="ORF">L1I30_06365</name>
</gene>
<organism evidence="1 2">
    <name type="scientific">Gillisia lutea</name>
    <dbReference type="NCBI Taxonomy" id="2909668"/>
    <lineage>
        <taxon>Bacteria</taxon>
        <taxon>Pseudomonadati</taxon>
        <taxon>Bacteroidota</taxon>
        <taxon>Flavobacteriia</taxon>
        <taxon>Flavobacteriales</taxon>
        <taxon>Flavobacteriaceae</taxon>
        <taxon>Gillisia</taxon>
    </lineage>
</organism>
<accession>A0ABS9EIL6</accession>
<dbReference type="EMBL" id="JAKGTH010000007">
    <property type="protein sequence ID" value="MCF4101281.1"/>
    <property type="molecule type" value="Genomic_DNA"/>
</dbReference>
<keyword evidence="1" id="KW-0418">Kinase</keyword>
<sequence length="288" mass="33421">MSPITKNQSQLYRITYEAYSKFANAINRCKTLNEVGEISKSHLKYLLNFHIIRLSIQQDDRFFVYSIHGNEAREQLISEDELLQHEFELLQNGIPFKTSELPEKYLIANPSSKNFKNPEMWGWLLNKNSRSVIVTLITDENKPFAIGDVDILKLAVDCFEAKFHEIYLAIQLDKKNKSLSDALYTIQEKNEEIQKIVTNQQQVIEARTREIVDKNKKLLQISAMNAHNVREPLSRIQGLIQLFDFIDDKEMRFDIIPKITSSAEEMDKVLQEVIQMATNELAQLKAAE</sequence>
<dbReference type="InterPro" id="IPR036097">
    <property type="entry name" value="HisK_dim/P_sf"/>
</dbReference>
<keyword evidence="2" id="KW-1185">Reference proteome</keyword>
<dbReference type="GO" id="GO:0016301">
    <property type="term" value="F:kinase activity"/>
    <property type="evidence" value="ECO:0007669"/>
    <property type="project" value="UniProtKB-KW"/>
</dbReference>
<evidence type="ECO:0000313" key="1">
    <source>
        <dbReference type="EMBL" id="MCF4101281.1"/>
    </source>
</evidence>
<proteinExistence type="predicted"/>